<dbReference type="InterPro" id="IPR025202">
    <property type="entry name" value="PLD-like_dom"/>
</dbReference>
<proteinExistence type="predicted"/>
<dbReference type="InterPro" id="IPR050742">
    <property type="entry name" value="Helicase_Restrict-Modif_Enz"/>
</dbReference>
<keyword evidence="5" id="KW-1185">Reference proteome</keyword>
<dbReference type="PROSITE" id="PS51192">
    <property type="entry name" value="HELICASE_ATP_BIND_1"/>
    <property type="match status" value="1"/>
</dbReference>
<dbReference type="CDD" id="cd18799">
    <property type="entry name" value="SF2_C_EcoAI-like"/>
    <property type="match status" value="1"/>
</dbReference>
<dbReference type="InterPro" id="IPR014001">
    <property type="entry name" value="Helicase_ATP-bd"/>
</dbReference>
<dbReference type="InterPro" id="IPR006935">
    <property type="entry name" value="Helicase/UvrB_N"/>
</dbReference>
<dbReference type="AlphaFoldDB" id="A0A1M4SK74"/>
<dbReference type="SUPFAM" id="SSF52540">
    <property type="entry name" value="P-loop containing nucleoside triphosphate hydrolases"/>
    <property type="match status" value="1"/>
</dbReference>
<dbReference type="PANTHER" id="PTHR47396">
    <property type="entry name" value="TYPE I RESTRICTION ENZYME ECOKI R PROTEIN"/>
    <property type="match status" value="1"/>
</dbReference>
<dbReference type="PANTHER" id="PTHR47396:SF1">
    <property type="entry name" value="ATP-DEPENDENT HELICASE IRC3-RELATED"/>
    <property type="match status" value="1"/>
</dbReference>
<evidence type="ECO:0000259" key="2">
    <source>
        <dbReference type="PROSITE" id="PS51192"/>
    </source>
</evidence>
<protein>
    <submittedName>
        <fullName evidence="4">Superfamily II DNA or RNA helicase</fullName>
    </submittedName>
</protein>
<dbReference type="InterPro" id="IPR058403">
    <property type="entry name" value="DUF8090"/>
</dbReference>
<dbReference type="GO" id="GO:0003677">
    <property type="term" value="F:DNA binding"/>
    <property type="evidence" value="ECO:0007669"/>
    <property type="project" value="InterPro"/>
</dbReference>
<dbReference type="RefSeq" id="WP_072892233.1">
    <property type="nucleotide sequence ID" value="NZ_FQVM01000001.1"/>
</dbReference>
<dbReference type="EMBL" id="FQVM01000001">
    <property type="protein sequence ID" value="SHE32579.1"/>
    <property type="molecule type" value="Genomic_DNA"/>
</dbReference>
<dbReference type="Proteomes" id="UP000184035">
    <property type="component" value="Unassembled WGS sequence"/>
</dbReference>
<dbReference type="GO" id="GO:0004386">
    <property type="term" value="F:helicase activity"/>
    <property type="evidence" value="ECO:0007669"/>
    <property type="project" value="UniProtKB-KW"/>
</dbReference>
<dbReference type="CDD" id="cd09204">
    <property type="entry name" value="PLDc_N_DEXD_b2"/>
    <property type="match status" value="1"/>
</dbReference>
<keyword evidence="4" id="KW-0378">Hydrolase</keyword>
<dbReference type="GO" id="GO:0005829">
    <property type="term" value="C:cytosol"/>
    <property type="evidence" value="ECO:0007669"/>
    <property type="project" value="TreeGrafter"/>
</dbReference>
<dbReference type="OrthoDB" id="9802848at2"/>
<dbReference type="Pfam" id="PF26350">
    <property type="entry name" value="DUF8090"/>
    <property type="match status" value="1"/>
</dbReference>
<dbReference type="Pfam" id="PF13091">
    <property type="entry name" value="PLDc_2"/>
    <property type="match status" value="1"/>
</dbReference>
<feature type="domain" description="PLD phosphodiesterase" evidence="1">
    <location>
        <begin position="118"/>
        <end position="148"/>
    </location>
</feature>
<dbReference type="InterPro" id="IPR027417">
    <property type="entry name" value="P-loop_NTPase"/>
</dbReference>
<organism evidence="4 5">
    <name type="scientific">Clostridium fallax</name>
    <dbReference type="NCBI Taxonomy" id="1533"/>
    <lineage>
        <taxon>Bacteria</taxon>
        <taxon>Bacillati</taxon>
        <taxon>Bacillota</taxon>
        <taxon>Clostridia</taxon>
        <taxon>Eubacteriales</taxon>
        <taxon>Clostridiaceae</taxon>
        <taxon>Clostridium</taxon>
    </lineage>
</organism>
<dbReference type="GO" id="GO:0006793">
    <property type="term" value="P:phosphorus metabolic process"/>
    <property type="evidence" value="ECO:0007669"/>
    <property type="project" value="UniProtKB-ARBA"/>
</dbReference>
<dbReference type="SUPFAM" id="SSF56024">
    <property type="entry name" value="Phospholipase D/nuclease"/>
    <property type="match status" value="1"/>
</dbReference>
<dbReference type="CDD" id="cd18032">
    <property type="entry name" value="DEXHc_RE_I_III_res"/>
    <property type="match status" value="1"/>
</dbReference>
<dbReference type="Pfam" id="PF04851">
    <property type="entry name" value="ResIII"/>
    <property type="match status" value="1"/>
</dbReference>
<dbReference type="Pfam" id="PF00271">
    <property type="entry name" value="Helicase_C"/>
    <property type="match status" value="1"/>
</dbReference>
<dbReference type="InterPro" id="IPR021835">
    <property type="entry name" value="DUF3427"/>
</dbReference>
<evidence type="ECO:0000313" key="4">
    <source>
        <dbReference type="EMBL" id="SHE32579.1"/>
    </source>
</evidence>
<keyword evidence="4" id="KW-0347">Helicase</keyword>
<keyword evidence="4" id="KW-0067">ATP-binding</keyword>
<evidence type="ECO:0000313" key="5">
    <source>
        <dbReference type="Proteomes" id="UP000184035"/>
    </source>
</evidence>
<dbReference type="Gene3D" id="3.30.870.10">
    <property type="entry name" value="Endonuclease Chain A"/>
    <property type="match status" value="1"/>
</dbReference>
<dbReference type="PROSITE" id="PS51194">
    <property type="entry name" value="HELICASE_CTER"/>
    <property type="match status" value="1"/>
</dbReference>
<gene>
    <name evidence="4" type="ORF">SAMN05443638_10164</name>
</gene>
<dbReference type="GO" id="GO:0016787">
    <property type="term" value="F:hydrolase activity"/>
    <property type="evidence" value="ECO:0007669"/>
    <property type="project" value="InterPro"/>
</dbReference>
<dbReference type="SMART" id="SM00487">
    <property type="entry name" value="DEXDc"/>
    <property type="match status" value="1"/>
</dbReference>
<feature type="domain" description="Helicase C-terminal" evidence="3">
    <location>
        <begin position="427"/>
        <end position="589"/>
    </location>
</feature>
<sequence length="961" mass="112699">MDGVLEKNIIDTSEVLQNKEIINTGYLLDNKLIVNSKEEKLLDTLKECLLECEKFYFSVAFINFSGLQLLLDTFKELEEKGVRGEIITSTYLNFTEPKALEKIKNFNNIKLKVFLATREKGFHTKVYIFENKKEFKVIIGSSNITQNALKNNIEWNVKIVSKEDNTFIKDVLEEYINLWNSTKEIDDDFIKEYEEFIKKIRVAEKNTKLYFKDYEIIKPNDMQKRALENLNKLREAGENKALVISSTGTGKTFMAAFDVLNFKPKKMLFLVHREEILRSAEKTFKRLSKNKNYTMGLLTSTRKEIDRQYIFSSIQSMNINLERFSKKEFDYIIVDEAHHCTSSSYKKVMNYFKPKFLLGMTATPERADGDSIFEAFDNNIALEVRLHEALDLNLVIPFHYFGITDIKDIDLSDVNIDDLSKVAKILSINKRVDFIIEKMSFYGFDGIKRKCIGFCANIEHAKYMAEEFNKRGIKSACLTGNDSPKFRSEVIEKLESDENDLEVIFTVDIFNEGVDIPAINLILMLRPTNSPIVFIQQLGRGLRKYKDKTFLTVLDFIGNYNKAFLIAMALKGSRYYDKDSLKVAVANNFSDIPGCTNIEMDRIAKERILEQINNEKFNSFKYLKEQYLEFKKMNGGEIPYLLLDYLKYDGAPDPIKFLVKEKTYLNFIQRIEKDSKLNKILCNDNFVKIITLLTKYLPIKRPYEFIILKYLLYKNCINIEEVKKETLKYMDSVDEESIEHALRCLNGDFYDSSEKISNIKLFLYNEKTLYKNNIFNDILSDKQYKIYIEDIINYGLIRYKKEFGRNNYGTPFLKLYEQYKMKDIALLSNYKKTHSSFRGSGLLTNGNEYFLFIDLHKETDIKESINYKDKFLSRDKFQWQSPNLTSQSSNRGKNIIYNEKRKINLHLFVRKYKEIDRVSQPYVYIGTGNTITFQGEKPITIIFNLKYKVPKDLYIEFNEKV</sequence>
<dbReference type="InterPro" id="IPR001736">
    <property type="entry name" value="PLipase_D/transphosphatidylase"/>
</dbReference>
<name>A0A1M4SK74_9CLOT</name>
<keyword evidence="4" id="KW-0547">Nucleotide-binding</keyword>
<feature type="domain" description="Helicase ATP-binding" evidence="2">
    <location>
        <begin position="232"/>
        <end position="382"/>
    </location>
</feature>
<evidence type="ECO:0000259" key="1">
    <source>
        <dbReference type="PROSITE" id="PS50035"/>
    </source>
</evidence>
<dbReference type="InterPro" id="IPR001650">
    <property type="entry name" value="Helicase_C-like"/>
</dbReference>
<dbReference type="STRING" id="1533.SAMN05443638_10164"/>
<dbReference type="Gene3D" id="3.40.50.300">
    <property type="entry name" value="P-loop containing nucleotide triphosphate hydrolases"/>
    <property type="match status" value="2"/>
</dbReference>
<accession>A0A1M4SK74</accession>
<dbReference type="PROSITE" id="PS50035">
    <property type="entry name" value="PLD"/>
    <property type="match status" value="1"/>
</dbReference>
<reference evidence="4 5" key="1">
    <citation type="submission" date="2016-11" db="EMBL/GenBank/DDBJ databases">
        <authorList>
            <person name="Jaros S."/>
            <person name="Januszkiewicz K."/>
            <person name="Wedrychowicz H."/>
        </authorList>
    </citation>
    <scope>NUCLEOTIDE SEQUENCE [LARGE SCALE GENOMIC DNA]</scope>
    <source>
        <strain evidence="4 5">DSM 2631</strain>
    </source>
</reference>
<evidence type="ECO:0000259" key="3">
    <source>
        <dbReference type="PROSITE" id="PS51194"/>
    </source>
</evidence>
<dbReference type="GO" id="GO:0005524">
    <property type="term" value="F:ATP binding"/>
    <property type="evidence" value="ECO:0007669"/>
    <property type="project" value="InterPro"/>
</dbReference>
<dbReference type="Pfam" id="PF11907">
    <property type="entry name" value="DUF3427"/>
    <property type="match status" value="1"/>
</dbReference>
<dbReference type="SMART" id="SM00490">
    <property type="entry name" value="HELICc"/>
    <property type="match status" value="1"/>
</dbReference>